<dbReference type="RefSeq" id="WP_008861632.1">
    <property type="nucleotide sequence ID" value="NZ_CAXSYG010000006.1"/>
</dbReference>
<keyword evidence="3" id="KW-1185">Reference proteome</keyword>
<keyword evidence="1" id="KW-1133">Transmembrane helix</keyword>
<dbReference type="Proteomes" id="UP000006044">
    <property type="component" value="Unassembled WGS sequence"/>
</dbReference>
<dbReference type="HOGENOM" id="CLU_140869_0_0_10"/>
<reference evidence="2 3" key="1">
    <citation type="submission" date="2012-08" db="EMBL/GenBank/DDBJ databases">
        <title>The Genome Sequence of Barnesiella intestinihominis YIT 11860.</title>
        <authorList>
            <consortium name="The Broad Institute Genome Sequencing Platform"/>
            <person name="Earl A."/>
            <person name="Ward D."/>
            <person name="Feldgarden M."/>
            <person name="Gevers D."/>
            <person name="Morotomi M."/>
            <person name="Walker B."/>
            <person name="Young S.K."/>
            <person name="Zeng Q."/>
            <person name="Gargeya S."/>
            <person name="Fitzgerald M."/>
            <person name="Haas B."/>
            <person name="Abouelleil A."/>
            <person name="Alvarado L."/>
            <person name="Arachchi H.M."/>
            <person name="Berlin A.M."/>
            <person name="Chapman S.B."/>
            <person name="Goldberg J."/>
            <person name="Griggs A."/>
            <person name="Gujja S."/>
            <person name="Hansen M."/>
            <person name="Howarth C."/>
            <person name="Imamovic A."/>
            <person name="Larimer J."/>
            <person name="McCowen C."/>
            <person name="Montmayeur A."/>
            <person name="Murphy C."/>
            <person name="Neiman D."/>
            <person name="Pearson M."/>
            <person name="Priest M."/>
            <person name="Roberts A."/>
            <person name="Saif S."/>
            <person name="Shea T."/>
            <person name="Sisk P."/>
            <person name="Sykes S."/>
            <person name="Wortman J."/>
            <person name="Nusbaum C."/>
            <person name="Birren B."/>
        </authorList>
    </citation>
    <scope>NUCLEOTIDE SEQUENCE [LARGE SCALE GENOMIC DNA]</scope>
    <source>
        <strain evidence="2 3">YIT 11860</strain>
    </source>
</reference>
<keyword evidence="1" id="KW-0472">Membrane</keyword>
<feature type="transmembrane region" description="Helical" evidence="1">
    <location>
        <begin position="120"/>
        <end position="140"/>
    </location>
</feature>
<protein>
    <submittedName>
        <fullName evidence="2">Uncharacterized protein</fullName>
    </submittedName>
</protein>
<keyword evidence="1" id="KW-0812">Transmembrane</keyword>
<organism evidence="2 3">
    <name type="scientific">Barnesiella intestinihominis YIT 11860</name>
    <dbReference type="NCBI Taxonomy" id="742726"/>
    <lineage>
        <taxon>Bacteria</taxon>
        <taxon>Pseudomonadati</taxon>
        <taxon>Bacteroidota</taxon>
        <taxon>Bacteroidia</taxon>
        <taxon>Bacteroidales</taxon>
        <taxon>Barnesiellaceae</taxon>
        <taxon>Barnesiella</taxon>
    </lineage>
</organism>
<feature type="transmembrane region" description="Helical" evidence="1">
    <location>
        <begin position="14"/>
        <end position="31"/>
    </location>
</feature>
<gene>
    <name evidence="2" type="ORF">HMPREF9448_01145</name>
</gene>
<dbReference type="AlphaFoldDB" id="K0XA68"/>
<sequence length="155" mass="17845">MEKIFLLPNGFKKVGWIILVPTFVLGVLMTIDGYNGFPSFLLPEWIPLAMKRVLTLDWVGKILNNVAIIGICLGCLFVACSRERVEDELIGRIRLNSLLIALYINSSVLIILSLFCYELLFLNVLVFNMFTNIIIFLIVFEMKLWKLKKSLRDEE</sequence>
<dbReference type="EMBL" id="ADLE01000008">
    <property type="protein sequence ID" value="EJZ64664.1"/>
    <property type="molecule type" value="Genomic_DNA"/>
</dbReference>
<evidence type="ECO:0000313" key="3">
    <source>
        <dbReference type="Proteomes" id="UP000006044"/>
    </source>
</evidence>
<proteinExistence type="predicted"/>
<name>K0XA68_9BACT</name>
<dbReference type="OrthoDB" id="894278at2"/>
<feature type="transmembrane region" description="Helical" evidence="1">
    <location>
        <begin position="62"/>
        <end position="81"/>
    </location>
</feature>
<feature type="transmembrane region" description="Helical" evidence="1">
    <location>
        <begin position="93"/>
        <end position="114"/>
    </location>
</feature>
<evidence type="ECO:0000313" key="2">
    <source>
        <dbReference type="EMBL" id="EJZ64664.1"/>
    </source>
</evidence>
<dbReference type="GeneID" id="77848439"/>
<comment type="caution">
    <text evidence="2">The sequence shown here is derived from an EMBL/GenBank/DDBJ whole genome shotgun (WGS) entry which is preliminary data.</text>
</comment>
<dbReference type="eggNOG" id="ENOG5032P5R">
    <property type="taxonomic scope" value="Bacteria"/>
</dbReference>
<accession>K0XA68</accession>
<evidence type="ECO:0000256" key="1">
    <source>
        <dbReference type="SAM" id="Phobius"/>
    </source>
</evidence>